<accession>A0A665V0G7</accession>
<evidence type="ECO:0000313" key="8">
    <source>
        <dbReference type="Proteomes" id="UP000472264"/>
    </source>
</evidence>
<evidence type="ECO:0000256" key="5">
    <source>
        <dbReference type="ARBA" id="ARBA00040520"/>
    </source>
</evidence>
<dbReference type="GO" id="GO:0005576">
    <property type="term" value="C:extracellular region"/>
    <property type="evidence" value="ECO:0007669"/>
    <property type="project" value="UniProtKB-SubCell"/>
</dbReference>
<evidence type="ECO:0000256" key="6">
    <source>
        <dbReference type="ARBA" id="ARBA00046322"/>
    </source>
</evidence>
<dbReference type="InterPro" id="IPR028147">
    <property type="entry name" value="NICOL"/>
</dbReference>
<keyword evidence="2" id="KW-0964">Secreted</keyword>
<reference evidence="7" key="2">
    <citation type="submission" date="2025-08" db="UniProtKB">
        <authorList>
            <consortium name="Ensembl"/>
        </authorList>
    </citation>
    <scope>IDENTIFICATION</scope>
</reference>
<keyword evidence="3" id="KW-0732">Signal</keyword>
<dbReference type="AlphaFoldDB" id="A0A665V0G7"/>
<dbReference type="OrthoDB" id="9875352at2759"/>
<dbReference type="PANTHER" id="PTHR35451:SF1">
    <property type="entry name" value="NEUROPEPTIDE-LIKE PROTEIN C4ORF48"/>
    <property type="match status" value="1"/>
</dbReference>
<gene>
    <name evidence="7" type="primary">nicol1</name>
</gene>
<keyword evidence="4" id="KW-0694">RNA-binding</keyword>
<evidence type="ECO:0000256" key="2">
    <source>
        <dbReference type="ARBA" id="ARBA00022525"/>
    </source>
</evidence>
<dbReference type="InParanoid" id="A0A665V0G7"/>
<comment type="subcellular location">
    <subcellularLocation>
        <location evidence="1">Secreted</location>
    </subcellularLocation>
</comment>
<dbReference type="Pfam" id="PF15161">
    <property type="entry name" value="Neuropep_like"/>
    <property type="match status" value="1"/>
</dbReference>
<evidence type="ECO:0000313" key="7">
    <source>
        <dbReference type="Ensembl" id="ENSENLP00000024817.1"/>
    </source>
</evidence>
<dbReference type="FunCoup" id="A0A665V0G7">
    <property type="interactions" value="447"/>
</dbReference>
<reference evidence="7" key="3">
    <citation type="submission" date="2025-09" db="UniProtKB">
        <authorList>
            <consortium name="Ensembl"/>
        </authorList>
    </citation>
    <scope>IDENTIFICATION</scope>
</reference>
<reference evidence="7" key="1">
    <citation type="submission" date="2021-04" db="EMBL/GenBank/DDBJ databases">
        <authorList>
            <consortium name="Wellcome Sanger Institute Data Sharing"/>
        </authorList>
    </citation>
    <scope>NUCLEOTIDE SEQUENCE [LARGE SCALE GENOMIC DNA]</scope>
</reference>
<dbReference type="Ensembl" id="ENSENLT00000025615.1">
    <property type="protein sequence ID" value="ENSENLP00000024817.1"/>
    <property type="gene ID" value="ENSENLG00000011214.1"/>
</dbReference>
<name>A0A665V0G7_ECHNA</name>
<evidence type="ECO:0000256" key="1">
    <source>
        <dbReference type="ARBA" id="ARBA00004613"/>
    </source>
</evidence>
<evidence type="ECO:0000256" key="3">
    <source>
        <dbReference type="ARBA" id="ARBA00022729"/>
    </source>
</evidence>
<dbReference type="OMA" id="CDCMPTS"/>
<dbReference type="Proteomes" id="UP000472264">
    <property type="component" value="Chromosome 18"/>
</dbReference>
<dbReference type="GO" id="GO:0003723">
    <property type="term" value="F:RNA binding"/>
    <property type="evidence" value="ECO:0007669"/>
    <property type="project" value="UniProtKB-KW"/>
</dbReference>
<comment type="similarity">
    <text evidence="6">Belongs to the NICOL family.</text>
</comment>
<evidence type="ECO:0000256" key="4">
    <source>
        <dbReference type="ARBA" id="ARBA00022884"/>
    </source>
</evidence>
<dbReference type="PANTHER" id="PTHR35451">
    <property type="entry name" value="NEUROPEPTIDE-LIKE PROTEIN C4ORF48"/>
    <property type="match status" value="1"/>
</dbReference>
<keyword evidence="8" id="KW-1185">Reference proteome</keyword>
<sequence>MQMLGEPFCACALLKPPSNNRRWPVVQIEINIIDRQTVSGRTMMASSGLVQVAGLLLAVQLLFVGAAADQEPGTVIPAESRPCVDCHAFEFMQRALQDLKKTAFNLDARTETLVLRAERRALCDCMPTNSLR</sequence>
<organism evidence="7 8">
    <name type="scientific">Echeneis naucrates</name>
    <name type="common">Live sharksucker</name>
    <dbReference type="NCBI Taxonomy" id="173247"/>
    <lineage>
        <taxon>Eukaryota</taxon>
        <taxon>Metazoa</taxon>
        <taxon>Chordata</taxon>
        <taxon>Craniata</taxon>
        <taxon>Vertebrata</taxon>
        <taxon>Euteleostomi</taxon>
        <taxon>Actinopterygii</taxon>
        <taxon>Neopterygii</taxon>
        <taxon>Teleostei</taxon>
        <taxon>Neoteleostei</taxon>
        <taxon>Acanthomorphata</taxon>
        <taxon>Carangaria</taxon>
        <taxon>Carangiformes</taxon>
        <taxon>Echeneidae</taxon>
        <taxon>Echeneis</taxon>
    </lineage>
</organism>
<protein>
    <recommendedName>
        <fullName evidence="5">NELL2-interacting cell ontogeny regulator 1</fullName>
    </recommendedName>
</protein>
<proteinExistence type="inferred from homology"/>